<dbReference type="Pfam" id="PF20703">
    <property type="entry name" value="nSTAND1"/>
    <property type="match status" value="1"/>
</dbReference>
<dbReference type="GO" id="GO:0016787">
    <property type="term" value="F:hydrolase activity"/>
    <property type="evidence" value="ECO:0007669"/>
    <property type="project" value="UniProtKB-KW"/>
</dbReference>
<feature type="compositionally biased region" description="Basic and acidic residues" evidence="1">
    <location>
        <begin position="629"/>
        <end position="653"/>
    </location>
</feature>
<feature type="domain" description="Novel STAND NTPase 1" evidence="2">
    <location>
        <begin position="37"/>
        <end position="175"/>
    </location>
</feature>
<keyword evidence="4" id="KW-1185">Reference proteome</keyword>
<accession>A0AAD7GLR4</accession>
<evidence type="ECO:0000256" key="1">
    <source>
        <dbReference type="SAM" id="MobiDB-lite"/>
    </source>
</evidence>
<name>A0AAD7GLR4_MYCRO</name>
<feature type="region of interest" description="Disordered" evidence="1">
    <location>
        <begin position="567"/>
        <end position="607"/>
    </location>
</feature>
<feature type="compositionally biased region" description="Basic and acidic residues" evidence="1">
    <location>
        <begin position="571"/>
        <end position="592"/>
    </location>
</feature>
<evidence type="ECO:0000313" key="4">
    <source>
        <dbReference type="Proteomes" id="UP001221757"/>
    </source>
</evidence>
<feature type="region of interest" description="Disordered" evidence="1">
    <location>
        <begin position="625"/>
        <end position="653"/>
    </location>
</feature>
<dbReference type="Proteomes" id="UP001221757">
    <property type="component" value="Unassembled WGS sequence"/>
</dbReference>
<comment type="caution">
    <text evidence="3">The sequence shown here is derived from an EMBL/GenBank/DDBJ whole genome shotgun (WGS) entry which is preliminary data.</text>
</comment>
<gene>
    <name evidence="3" type="ORF">B0H17DRAFT_440396</name>
</gene>
<dbReference type="SUPFAM" id="SSF52540">
    <property type="entry name" value="P-loop containing nucleoside triphosphate hydrolases"/>
    <property type="match status" value="1"/>
</dbReference>
<dbReference type="InterPro" id="IPR049052">
    <property type="entry name" value="nSTAND1"/>
</dbReference>
<dbReference type="Gene3D" id="3.40.50.300">
    <property type="entry name" value="P-loop containing nucleotide triphosphate hydrolases"/>
    <property type="match status" value="1"/>
</dbReference>
<dbReference type="AlphaFoldDB" id="A0AAD7GLR4"/>
<dbReference type="InterPro" id="IPR027417">
    <property type="entry name" value="P-loop_NTPase"/>
</dbReference>
<dbReference type="EMBL" id="JARKIE010000039">
    <property type="protein sequence ID" value="KAJ7695053.1"/>
    <property type="molecule type" value="Genomic_DNA"/>
</dbReference>
<keyword evidence="3" id="KW-0378">Hydrolase</keyword>
<dbReference type="PANTHER" id="PTHR47691">
    <property type="entry name" value="REGULATOR-RELATED"/>
    <property type="match status" value="1"/>
</dbReference>
<organism evidence="3 4">
    <name type="scientific">Mycena rosella</name>
    <name type="common">Pink bonnet</name>
    <name type="synonym">Agaricus rosellus</name>
    <dbReference type="NCBI Taxonomy" id="1033263"/>
    <lineage>
        <taxon>Eukaryota</taxon>
        <taxon>Fungi</taxon>
        <taxon>Dikarya</taxon>
        <taxon>Basidiomycota</taxon>
        <taxon>Agaricomycotina</taxon>
        <taxon>Agaricomycetes</taxon>
        <taxon>Agaricomycetidae</taxon>
        <taxon>Agaricales</taxon>
        <taxon>Marasmiineae</taxon>
        <taxon>Mycenaceae</taxon>
        <taxon>Mycena</taxon>
    </lineage>
</organism>
<protein>
    <submittedName>
        <fullName evidence="3">P-loop containing nucleoside triphosphate hydrolase protein</fullName>
    </submittedName>
</protein>
<evidence type="ECO:0000259" key="2">
    <source>
        <dbReference type="Pfam" id="PF20703"/>
    </source>
</evidence>
<sequence>MACPPSTVHELSYVQIRESFSKLSNSSSTLSVLPASPKIFHGREAELQDIVATLLANPARATILGTGGMGKTTLAVAALHHPDVMDKYTQCYFVSCESARSCGDLVAIIGSHVGLEPSSQLSKTILRHFSEGAPTLLILDNFETPWEPAASRAEVEEFLSLLTDVLQLGLLVTMRGAERPGKVRWTRPFLPPLNPLPSSASRQTFLEIADNPLVSEESDLSQLIDLTGNLPLAISLMANVASLEGYVTALSRWKAESTALLSDGYDKRSNLDKSIIMSLTSPRMATSPDAQDLLSLLSLLPDGISDDDLFASSKSIPAAAKSTLLRTSLVFIDHDKRLKVLSPIREYIGSVHPPAQTLVRPLRKHLRDLLMLWDRHRQLSSGDLVARLISNLGNMHNVFSHGLSDLPEELAEIGRNILTLESFSRSLGRGSTPLLDRVPELIELTGDSELRWLYFVACLDSPGRLTKVSDVDPLLPQAIEYFVAKHDLSGQGMLFSHLLAYIVLIAQSHPLQQTGFPLRKYRGIRKVKRIQHACIDGCDRGRRRSTATCGSQCQAVSGTLGWELRSKPQLRAREPAGRTARGESTGRVDRAGRRGQNHVLSRPAAPGSRFVREITRVVGDQRAGGLCESNRDLRRRGGDPFPEERVRRGAELQ</sequence>
<reference evidence="3" key="1">
    <citation type="submission" date="2023-03" db="EMBL/GenBank/DDBJ databases">
        <title>Massive genome expansion in bonnet fungi (Mycena s.s.) driven by repeated elements and novel gene families across ecological guilds.</title>
        <authorList>
            <consortium name="Lawrence Berkeley National Laboratory"/>
            <person name="Harder C.B."/>
            <person name="Miyauchi S."/>
            <person name="Viragh M."/>
            <person name="Kuo A."/>
            <person name="Thoen E."/>
            <person name="Andreopoulos B."/>
            <person name="Lu D."/>
            <person name="Skrede I."/>
            <person name="Drula E."/>
            <person name="Henrissat B."/>
            <person name="Morin E."/>
            <person name="Kohler A."/>
            <person name="Barry K."/>
            <person name="LaButti K."/>
            <person name="Morin E."/>
            <person name="Salamov A."/>
            <person name="Lipzen A."/>
            <person name="Mereny Z."/>
            <person name="Hegedus B."/>
            <person name="Baldrian P."/>
            <person name="Stursova M."/>
            <person name="Weitz H."/>
            <person name="Taylor A."/>
            <person name="Grigoriev I.V."/>
            <person name="Nagy L.G."/>
            <person name="Martin F."/>
            <person name="Kauserud H."/>
        </authorList>
    </citation>
    <scope>NUCLEOTIDE SEQUENCE</scope>
    <source>
        <strain evidence="3">CBHHK067</strain>
    </source>
</reference>
<proteinExistence type="predicted"/>
<dbReference type="PANTHER" id="PTHR47691:SF3">
    <property type="entry name" value="HTH-TYPE TRANSCRIPTIONAL REGULATOR RV0890C-RELATED"/>
    <property type="match status" value="1"/>
</dbReference>
<evidence type="ECO:0000313" key="3">
    <source>
        <dbReference type="EMBL" id="KAJ7695053.1"/>
    </source>
</evidence>